<accession>A0A8T2VC38</accession>
<evidence type="ECO:0000313" key="2">
    <source>
        <dbReference type="EMBL" id="KAH7444658.1"/>
    </source>
</evidence>
<reference evidence="2" key="1">
    <citation type="submission" date="2021-08" db="EMBL/GenBank/DDBJ databases">
        <title>WGS assembly of Ceratopteris richardii.</title>
        <authorList>
            <person name="Marchant D.B."/>
            <person name="Chen G."/>
            <person name="Jenkins J."/>
            <person name="Shu S."/>
            <person name="Leebens-Mack J."/>
            <person name="Grimwood J."/>
            <person name="Schmutz J."/>
            <person name="Soltis P."/>
            <person name="Soltis D."/>
            <person name="Chen Z.-H."/>
        </authorList>
    </citation>
    <scope>NUCLEOTIDE SEQUENCE</scope>
    <source>
        <strain evidence="2">Whitten #5841</strain>
        <tissue evidence="2">Leaf</tissue>
    </source>
</reference>
<dbReference type="OMA" id="VANKEWY"/>
<dbReference type="PANTHER" id="PTHR34267">
    <property type="entry name" value="OS11G0161033 PROTEIN"/>
    <property type="match status" value="1"/>
</dbReference>
<proteinExistence type="predicted"/>
<keyword evidence="3" id="KW-1185">Reference proteome</keyword>
<evidence type="ECO:0000313" key="3">
    <source>
        <dbReference type="Proteomes" id="UP000825935"/>
    </source>
</evidence>
<comment type="caution">
    <text evidence="2">The sequence shown here is derived from an EMBL/GenBank/DDBJ whole genome shotgun (WGS) entry which is preliminary data.</text>
</comment>
<evidence type="ECO:0000256" key="1">
    <source>
        <dbReference type="SAM" id="Phobius"/>
    </source>
</evidence>
<dbReference type="Proteomes" id="UP000825935">
    <property type="component" value="Chromosome 2"/>
</dbReference>
<dbReference type="PANTHER" id="PTHR34267:SF17">
    <property type="entry name" value="OS06G0114500 PROTEIN"/>
    <property type="match status" value="1"/>
</dbReference>
<dbReference type="Pfam" id="PF06592">
    <property type="entry name" value="DUF1138"/>
    <property type="match status" value="1"/>
</dbReference>
<keyword evidence="1" id="KW-0812">Transmembrane</keyword>
<dbReference type="OrthoDB" id="1840418at2759"/>
<keyword evidence="1" id="KW-0472">Membrane</keyword>
<protein>
    <submittedName>
        <fullName evidence="2">Uncharacterized protein</fullName>
    </submittedName>
</protein>
<name>A0A8T2VC38_CERRI</name>
<feature type="transmembrane region" description="Helical" evidence="1">
    <location>
        <begin position="6"/>
        <end position="24"/>
    </location>
</feature>
<dbReference type="InterPro" id="IPR009515">
    <property type="entry name" value="DUF1138"/>
</dbReference>
<dbReference type="EMBL" id="CM035407">
    <property type="protein sequence ID" value="KAH7444658.1"/>
    <property type="molecule type" value="Genomic_DNA"/>
</dbReference>
<organism evidence="2 3">
    <name type="scientific">Ceratopteris richardii</name>
    <name type="common">Triangle waterfern</name>
    <dbReference type="NCBI Taxonomy" id="49495"/>
    <lineage>
        <taxon>Eukaryota</taxon>
        <taxon>Viridiplantae</taxon>
        <taxon>Streptophyta</taxon>
        <taxon>Embryophyta</taxon>
        <taxon>Tracheophyta</taxon>
        <taxon>Polypodiopsida</taxon>
        <taxon>Polypodiidae</taxon>
        <taxon>Polypodiales</taxon>
        <taxon>Pteridineae</taxon>
        <taxon>Pteridaceae</taxon>
        <taxon>Parkerioideae</taxon>
        <taxon>Ceratopteris</taxon>
    </lineage>
</organism>
<keyword evidence="1" id="KW-1133">Transmembrane helix</keyword>
<gene>
    <name evidence="2" type="ORF">KP509_02G086800</name>
</gene>
<sequence>MTLVPAKVVVPYLLGSFVISYVFWDLTRHRKIFGGTTPRTLSDDWKQATDELFDKGWPRVAGPPVVMNPQRRQNYRIVKTEEE</sequence>
<dbReference type="AlphaFoldDB" id="A0A8T2VC38"/>